<dbReference type="InterPro" id="IPR004038">
    <property type="entry name" value="Ribosomal_eL8/eL30/eS12/Gad45"/>
</dbReference>
<gene>
    <name evidence="3" type="ORF">PYS61_01735</name>
</gene>
<keyword evidence="4" id="KW-1185">Reference proteome</keyword>
<dbReference type="Proteomes" id="UP001220478">
    <property type="component" value="Chromosome"/>
</dbReference>
<evidence type="ECO:0000313" key="4">
    <source>
        <dbReference type="Proteomes" id="UP001220478"/>
    </source>
</evidence>
<accession>A0ABY8C7M7</accession>
<organism evidence="3 4">
    <name type="scientific">Amygdalobacter indicium</name>
    <dbReference type="NCBI Taxonomy" id="3029272"/>
    <lineage>
        <taxon>Bacteria</taxon>
        <taxon>Bacillati</taxon>
        <taxon>Bacillota</taxon>
        <taxon>Clostridia</taxon>
        <taxon>Eubacteriales</taxon>
        <taxon>Oscillospiraceae</taxon>
        <taxon>Amygdalobacter</taxon>
    </lineage>
</organism>
<proteinExistence type="predicted"/>
<feature type="domain" description="Ribosomal protein eL8/eL30/eS12/Gadd45" evidence="2">
    <location>
        <begin position="27"/>
        <end position="78"/>
    </location>
</feature>
<dbReference type="EMBL" id="CP118868">
    <property type="protein sequence ID" value="WEG35914.1"/>
    <property type="molecule type" value="Genomic_DNA"/>
</dbReference>
<protein>
    <submittedName>
        <fullName evidence="3">Ribosomal L7Ae/L30e/S12e/Gadd45 family protein</fullName>
    </submittedName>
</protein>
<dbReference type="Pfam" id="PF01248">
    <property type="entry name" value="Ribosomal_L7Ae"/>
    <property type="match status" value="1"/>
</dbReference>
<name>A0ABY8C7M7_9FIRM</name>
<sequence>MKQNSEQNTPAMQPAETANDLQTLIATVQGKLGLARKAGQLYAGFTAVSKAVATGETNFVLVAADLAPESRRKLFNLIKSQMRNSYQTLYVYGLFSAETLCASLDATRSIMALAKGGLGYSLQKELAAYCTAAAVAPIEVGTGSTSDKIDCTAEYLLFLPGKTAKRKRRYFAAENGEREKPAAGNYKRKREYRKPQEYPQRREHKADTSYRSDRHEWSDKSDYKSADRKKSYKFERGKSTGRSDNKQKWGKSKFTAAKSGGQSYKRRKPNNRQQRSKMYEEGKD</sequence>
<evidence type="ECO:0000313" key="3">
    <source>
        <dbReference type="EMBL" id="WEG35914.1"/>
    </source>
</evidence>
<dbReference type="Gene3D" id="3.30.1330.30">
    <property type="match status" value="1"/>
</dbReference>
<feature type="compositionally biased region" description="Basic and acidic residues" evidence="1">
    <location>
        <begin position="193"/>
        <end position="247"/>
    </location>
</feature>
<reference evidence="3 4" key="1">
    <citation type="submission" date="2023-02" db="EMBL/GenBank/DDBJ databases">
        <title>Novel Oscillospiraceae bacterial genomes.</title>
        <authorList>
            <person name="Srinivasan S."/>
            <person name="Austin M.N."/>
            <person name="Fiedler T.L."/>
            <person name="Strenk S.M."/>
            <person name="Agnew K.J."/>
            <person name="Nagana Gowda G.A."/>
            <person name="Raftery D."/>
            <person name="Beamer M.A."/>
            <person name="Achilles S.L."/>
            <person name="Wiesenfeld H.C."/>
            <person name="Fredricks D.N."/>
            <person name="Hillier S.L."/>
        </authorList>
    </citation>
    <scope>NUCLEOTIDE SEQUENCE [LARGE SCALE GENOMIC DNA]</scope>
    <source>
        <strain evidence="3 4">CHIC02 1186E3-8</strain>
    </source>
</reference>
<dbReference type="SUPFAM" id="SSF55315">
    <property type="entry name" value="L30e-like"/>
    <property type="match status" value="1"/>
</dbReference>
<evidence type="ECO:0000256" key="1">
    <source>
        <dbReference type="SAM" id="MobiDB-lite"/>
    </source>
</evidence>
<feature type="region of interest" description="Disordered" evidence="1">
    <location>
        <begin position="170"/>
        <end position="284"/>
    </location>
</feature>
<evidence type="ECO:0000259" key="2">
    <source>
        <dbReference type="Pfam" id="PF01248"/>
    </source>
</evidence>
<dbReference type="RefSeq" id="WP_315571970.1">
    <property type="nucleotide sequence ID" value="NZ_CP118868.1"/>
</dbReference>
<dbReference type="InterPro" id="IPR029064">
    <property type="entry name" value="Ribosomal_eL30-like_sf"/>
</dbReference>